<dbReference type="Pfam" id="PF02234">
    <property type="entry name" value="CDI"/>
    <property type="match status" value="1"/>
</dbReference>
<evidence type="ECO:0000313" key="8">
    <source>
        <dbReference type="Proteomes" id="UP000594262"/>
    </source>
</evidence>
<keyword evidence="5" id="KW-0131">Cell cycle</keyword>
<name>A0A7M5WLJ9_9CNID</name>
<evidence type="ECO:0000256" key="3">
    <source>
        <dbReference type="ARBA" id="ARBA00023013"/>
    </source>
</evidence>
<accession>A0A7M5WLJ9</accession>
<evidence type="ECO:0000313" key="7">
    <source>
        <dbReference type="EnsemblMetazoa" id="CLYHEMP009680.1"/>
    </source>
</evidence>
<comment type="similarity">
    <text evidence="2">Belongs to the CDI family.</text>
</comment>
<organism evidence="7 8">
    <name type="scientific">Clytia hemisphaerica</name>
    <dbReference type="NCBI Taxonomy" id="252671"/>
    <lineage>
        <taxon>Eukaryota</taxon>
        <taxon>Metazoa</taxon>
        <taxon>Cnidaria</taxon>
        <taxon>Hydrozoa</taxon>
        <taxon>Hydroidolina</taxon>
        <taxon>Leptothecata</taxon>
        <taxon>Obeliida</taxon>
        <taxon>Clytiidae</taxon>
        <taxon>Clytia</taxon>
    </lineage>
</organism>
<keyword evidence="3" id="KW-0649">Protein kinase inhibitor</keyword>
<dbReference type="AlphaFoldDB" id="A0A7M5WLJ9"/>
<dbReference type="Proteomes" id="UP000594262">
    <property type="component" value="Unplaced"/>
</dbReference>
<keyword evidence="8" id="KW-1185">Reference proteome</keyword>
<reference evidence="7" key="1">
    <citation type="submission" date="2021-01" db="UniProtKB">
        <authorList>
            <consortium name="EnsemblMetazoa"/>
        </authorList>
    </citation>
    <scope>IDENTIFICATION</scope>
</reference>
<proteinExistence type="inferred from homology"/>
<dbReference type="GO" id="GO:0005634">
    <property type="term" value="C:nucleus"/>
    <property type="evidence" value="ECO:0007669"/>
    <property type="project" value="UniProtKB-SubCell"/>
</dbReference>
<evidence type="ECO:0000256" key="4">
    <source>
        <dbReference type="ARBA" id="ARBA00023242"/>
    </source>
</evidence>
<evidence type="ECO:0000259" key="6">
    <source>
        <dbReference type="Pfam" id="PF02234"/>
    </source>
</evidence>
<keyword evidence="4" id="KW-0539">Nucleus</keyword>
<feature type="domain" description="Cyclin-dependent kinase inhibitor" evidence="6">
    <location>
        <begin position="24"/>
        <end position="72"/>
    </location>
</feature>
<comment type="subcellular location">
    <subcellularLocation>
        <location evidence="1">Nucleus</location>
    </subcellularLocation>
</comment>
<sequence>MEAVDLKKIRKSLFGLPTTKVSRSLFGEVDHDEVKRDLEREYKELLDEKTKLWNFNFERYQPRVDTESKLKWIPYSSPVTEHSIKSQSSLITSSTSCQTIDYTSRFQRPADANLPKKIAKSPCVNNTKSR</sequence>
<dbReference type="Gene3D" id="4.10.365.10">
    <property type="entry name" value="p27"/>
    <property type="match status" value="1"/>
</dbReference>
<evidence type="ECO:0000256" key="2">
    <source>
        <dbReference type="ARBA" id="ARBA00006726"/>
    </source>
</evidence>
<dbReference type="GO" id="GO:0004861">
    <property type="term" value="F:cyclin-dependent protein serine/threonine kinase inhibitor activity"/>
    <property type="evidence" value="ECO:0007669"/>
    <property type="project" value="InterPro"/>
</dbReference>
<dbReference type="GO" id="GO:0051726">
    <property type="term" value="P:regulation of cell cycle"/>
    <property type="evidence" value="ECO:0007669"/>
    <property type="project" value="InterPro"/>
</dbReference>
<protein>
    <recommendedName>
        <fullName evidence="6">Cyclin-dependent kinase inhibitor domain-containing protein</fullName>
    </recommendedName>
</protein>
<dbReference type="PANTHER" id="PTHR10265:SF45">
    <property type="entry name" value="DACAPO"/>
    <property type="match status" value="1"/>
</dbReference>
<dbReference type="InterPro" id="IPR044898">
    <property type="entry name" value="CDI_dom_sf"/>
</dbReference>
<evidence type="ECO:0000256" key="5">
    <source>
        <dbReference type="ARBA" id="ARBA00023306"/>
    </source>
</evidence>
<evidence type="ECO:0000256" key="1">
    <source>
        <dbReference type="ARBA" id="ARBA00004123"/>
    </source>
</evidence>
<dbReference type="InterPro" id="IPR003175">
    <property type="entry name" value="CDI_dom"/>
</dbReference>
<dbReference type="EnsemblMetazoa" id="CLYHEMT009680.1">
    <property type="protein sequence ID" value="CLYHEMP009680.1"/>
    <property type="gene ID" value="CLYHEMG009680"/>
</dbReference>
<dbReference type="PANTHER" id="PTHR10265">
    <property type="entry name" value="CYCLIN-DEPENDENT KINASE INHIBITOR 1"/>
    <property type="match status" value="1"/>
</dbReference>
<dbReference type="OrthoDB" id="6373236at2759"/>